<dbReference type="GO" id="GO:0020037">
    <property type="term" value="F:heme binding"/>
    <property type="evidence" value="ECO:0007669"/>
    <property type="project" value="InterPro"/>
</dbReference>
<feature type="chain" id="PRO_5041251325" evidence="7">
    <location>
        <begin position="24"/>
        <end position="211"/>
    </location>
</feature>
<proteinExistence type="predicted"/>
<evidence type="ECO:0000313" key="9">
    <source>
        <dbReference type="EMBL" id="WIM06342.1"/>
    </source>
</evidence>
<organism evidence="9">
    <name type="scientific">Candidatus Nitricoxidivorans perseverans</name>
    <dbReference type="NCBI Taxonomy" id="2975601"/>
    <lineage>
        <taxon>Bacteria</taxon>
        <taxon>Pseudomonadati</taxon>
        <taxon>Pseudomonadota</taxon>
        <taxon>Betaproteobacteria</taxon>
        <taxon>Nitrosomonadales</taxon>
        <taxon>Sterolibacteriaceae</taxon>
        <taxon>Candidatus Nitricoxidivorans</taxon>
    </lineage>
</organism>
<dbReference type="SUPFAM" id="SSF46626">
    <property type="entry name" value="Cytochrome c"/>
    <property type="match status" value="2"/>
</dbReference>
<dbReference type="Pfam" id="PF13442">
    <property type="entry name" value="Cytochrome_CBB3"/>
    <property type="match status" value="2"/>
</dbReference>
<evidence type="ECO:0000256" key="4">
    <source>
        <dbReference type="ARBA" id="ARBA00022982"/>
    </source>
</evidence>
<keyword evidence="2 6" id="KW-0349">Heme</keyword>
<dbReference type="InterPro" id="IPR009056">
    <property type="entry name" value="Cyt_c-like_dom"/>
</dbReference>
<evidence type="ECO:0000256" key="2">
    <source>
        <dbReference type="ARBA" id="ARBA00022617"/>
    </source>
</evidence>
<keyword evidence="7" id="KW-0732">Signal</keyword>
<dbReference type="Proteomes" id="UP001234916">
    <property type="component" value="Chromosome"/>
</dbReference>
<protein>
    <submittedName>
        <fullName evidence="9">C-type cytochrome</fullName>
    </submittedName>
</protein>
<evidence type="ECO:0000256" key="3">
    <source>
        <dbReference type="ARBA" id="ARBA00022723"/>
    </source>
</evidence>
<dbReference type="AlphaFoldDB" id="A0AA49IX35"/>
<dbReference type="PANTHER" id="PTHR40942">
    <property type="match status" value="1"/>
</dbReference>
<evidence type="ECO:0000256" key="1">
    <source>
        <dbReference type="ARBA" id="ARBA00022448"/>
    </source>
</evidence>
<gene>
    <name evidence="9" type="ORF">OHM77_03380</name>
</gene>
<dbReference type="PANTHER" id="PTHR40942:SF4">
    <property type="entry name" value="CYTOCHROME C5"/>
    <property type="match status" value="1"/>
</dbReference>
<dbReference type="PRINTS" id="PR00607">
    <property type="entry name" value="CYTCHROMECIE"/>
</dbReference>
<feature type="signal peptide" evidence="7">
    <location>
        <begin position="1"/>
        <end position="23"/>
    </location>
</feature>
<dbReference type="InterPro" id="IPR036909">
    <property type="entry name" value="Cyt_c-like_dom_sf"/>
</dbReference>
<keyword evidence="3 6" id="KW-0479">Metal-binding</keyword>
<accession>A0AA49IX35</accession>
<evidence type="ECO:0000256" key="6">
    <source>
        <dbReference type="PROSITE-ProRule" id="PRU00433"/>
    </source>
</evidence>
<keyword evidence="5 6" id="KW-0408">Iron</keyword>
<keyword evidence="4" id="KW-0249">Electron transport</keyword>
<dbReference type="KEGG" id="npv:OHM77_03380"/>
<reference evidence="9" key="1">
    <citation type="journal article" date="2023" name="Nat. Microbiol.">
        <title>Enrichment and characterization of a nitric oxide-reducing microbial community in a continuous bioreactor.</title>
        <authorList>
            <person name="Garrido-Amador P."/>
            <person name="Stortenbeker N."/>
            <person name="Wessels H.J.C.T."/>
            <person name="Speth D.R."/>
            <person name="Garcia-Heredia I."/>
            <person name="Kartal B."/>
        </authorList>
    </citation>
    <scope>NUCLEOTIDE SEQUENCE</scope>
    <source>
        <strain evidence="9">MAG1</strain>
    </source>
</reference>
<dbReference type="GO" id="GO:0009055">
    <property type="term" value="F:electron transfer activity"/>
    <property type="evidence" value="ECO:0007669"/>
    <property type="project" value="InterPro"/>
</dbReference>
<dbReference type="EMBL" id="CP107246">
    <property type="protein sequence ID" value="WIM06342.1"/>
    <property type="molecule type" value="Genomic_DNA"/>
</dbReference>
<evidence type="ECO:0000256" key="7">
    <source>
        <dbReference type="SAM" id="SignalP"/>
    </source>
</evidence>
<dbReference type="PROSITE" id="PS51007">
    <property type="entry name" value="CYTC"/>
    <property type="match status" value="2"/>
</dbReference>
<dbReference type="GO" id="GO:0005506">
    <property type="term" value="F:iron ion binding"/>
    <property type="evidence" value="ECO:0007669"/>
    <property type="project" value="InterPro"/>
</dbReference>
<evidence type="ECO:0000256" key="5">
    <source>
        <dbReference type="ARBA" id="ARBA00023004"/>
    </source>
</evidence>
<name>A0AA49IX35_9PROT</name>
<dbReference type="Gene3D" id="1.10.760.10">
    <property type="entry name" value="Cytochrome c-like domain"/>
    <property type="match status" value="2"/>
</dbReference>
<evidence type="ECO:0000259" key="8">
    <source>
        <dbReference type="PROSITE" id="PS51007"/>
    </source>
</evidence>
<keyword evidence="1" id="KW-0813">Transport</keyword>
<feature type="domain" description="Cytochrome c" evidence="8">
    <location>
        <begin position="24"/>
        <end position="104"/>
    </location>
</feature>
<feature type="domain" description="Cytochrome c" evidence="8">
    <location>
        <begin position="117"/>
        <end position="198"/>
    </location>
</feature>
<dbReference type="InterPro" id="IPR002323">
    <property type="entry name" value="Cyt_CIE"/>
</dbReference>
<sequence length="211" mass="22128">MKKTILMVAAGSALAMMMNGAVAGKDQTGAEVVKAVCAKCHADGRDGAPKIGNTADWGKRMTQGIKTLAGHAVRGYRGMPAHGGESSLTDLEVTRAIIYMIIPKSEAHATLNKAMINAEISGKDLYGKRCGSCHATGKEGAPKSDDYQAWGARIAQKGVDGLTESAINGHNKMPSRGGLASVSDAEVKSAIEYMISMASSKFAKKQMESPR</sequence>